<dbReference type="InterPro" id="IPR036864">
    <property type="entry name" value="Zn2-C6_fun-type_DNA-bd_sf"/>
</dbReference>
<evidence type="ECO:0000256" key="4">
    <source>
        <dbReference type="ARBA" id="ARBA00023163"/>
    </source>
</evidence>
<dbReference type="SUPFAM" id="SSF57701">
    <property type="entry name" value="Zn2/Cys6 DNA-binding domain"/>
    <property type="match status" value="1"/>
</dbReference>
<dbReference type="GO" id="GO:0006351">
    <property type="term" value="P:DNA-templated transcription"/>
    <property type="evidence" value="ECO:0007669"/>
    <property type="project" value="InterPro"/>
</dbReference>
<dbReference type="InterPro" id="IPR007219">
    <property type="entry name" value="XnlR_reg_dom"/>
</dbReference>
<dbReference type="InterPro" id="IPR001138">
    <property type="entry name" value="Zn2Cys6_DnaBD"/>
</dbReference>
<dbReference type="Gene3D" id="4.10.240.10">
    <property type="entry name" value="Zn(2)-C6 fungal-type DNA-binding domain"/>
    <property type="match status" value="1"/>
</dbReference>
<dbReference type="Proteomes" id="UP000191285">
    <property type="component" value="Unassembled WGS sequence"/>
</dbReference>
<evidence type="ECO:0000256" key="2">
    <source>
        <dbReference type="ARBA" id="ARBA00023015"/>
    </source>
</evidence>
<evidence type="ECO:0000313" key="9">
    <source>
        <dbReference type="Proteomes" id="UP000191285"/>
    </source>
</evidence>
<comment type="caution">
    <text evidence="8">The sequence shown here is derived from an EMBL/GenBank/DDBJ whole genome shotgun (WGS) entry which is preliminary data.</text>
</comment>
<keyword evidence="1" id="KW-0479">Metal-binding</keyword>
<dbReference type="SMART" id="SM00066">
    <property type="entry name" value="GAL4"/>
    <property type="match status" value="1"/>
</dbReference>
<dbReference type="GO" id="GO:0000981">
    <property type="term" value="F:DNA-binding transcription factor activity, RNA polymerase II-specific"/>
    <property type="evidence" value="ECO:0007669"/>
    <property type="project" value="InterPro"/>
</dbReference>
<dbReference type="EMBL" id="MLKD01000002">
    <property type="protein sequence ID" value="OQE30079.1"/>
    <property type="molecule type" value="Genomic_DNA"/>
</dbReference>
<dbReference type="CDD" id="cd12148">
    <property type="entry name" value="fungal_TF_MHR"/>
    <property type="match status" value="1"/>
</dbReference>
<evidence type="ECO:0000256" key="5">
    <source>
        <dbReference type="ARBA" id="ARBA00023242"/>
    </source>
</evidence>
<keyword evidence="9" id="KW-1185">Reference proteome</keyword>
<dbReference type="PANTHER" id="PTHR46910">
    <property type="entry name" value="TRANSCRIPTION FACTOR PDR1"/>
    <property type="match status" value="1"/>
</dbReference>
<dbReference type="PROSITE" id="PS50048">
    <property type="entry name" value="ZN2_CY6_FUNGAL_2"/>
    <property type="match status" value="1"/>
</dbReference>
<dbReference type="PROSITE" id="PS00463">
    <property type="entry name" value="ZN2_CY6_FUNGAL_1"/>
    <property type="match status" value="1"/>
</dbReference>
<evidence type="ECO:0000256" key="6">
    <source>
        <dbReference type="SAM" id="MobiDB-lite"/>
    </source>
</evidence>
<keyword evidence="3" id="KW-0238">DNA-binding</keyword>
<dbReference type="GO" id="GO:0008270">
    <property type="term" value="F:zinc ion binding"/>
    <property type="evidence" value="ECO:0007669"/>
    <property type="project" value="InterPro"/>
</dbReference>
<dbReference type="CDD" id="cd00067">
    <property type="entry name" value="GAL4"/>
    <property type="match status" value="1"/>
</dbReference>
<feature type="domain" description="Zn(2)-C6 fungal-type" evidence="7">
    <location>
        <begin position="11"/>
        <end position="47"/>
    </location>
</feature>
<dbReference type="Pfam" id="PF00172">
    <property type="entry name" value="Zn_clus"/>
    <property type="match status" value="1"/>
</dbReference>
<name>A0A1V6TW51_9EURO</name>
<evidence type="ECO:0000259" key="7">
    <source>
        <dbReference type="PROSITE" id="PS50048"/>
    </source>
</evidence>
<proteinExistence type="predicted"/>
<dbReference type="Pfam" id="PF04082">
    <property type="entry name" value="Fungal_trans"/>
    <property type="match status" value="1"/>
</dbReference>
<evidence type="ECO:0000256" key="3">
    <source>
        <dbReference type="ARBA" id="ARBA00023125"/>
    </source>
</evidence>
<dbReference type="GO" id="GO:0003677">
    <property type="term" value="F:DNA binding"/>
    <property type="evidence" value="ECO:0007669"/>
    <property type="project" value="UniProtKB-KW"/>
</dbReference>
<dbReference type="STRING" id="303698.A0A1V6TW51"/>
<protein>
    <recommendedName>
        <fullName evidence="7">Zn(2)-C6 fungal-type domain-containing protein</fullName>
    </recommendedName>
</protein>
<feature type="region of interest" description="Disordered" evidence="6">
    <location>
        <begin position="50"/>
        <end position="83"/>
    </location>
</feature>
<accession>A0A1V6TW51</accession>
<gene>
    <name evidence="8" type="ORF">PENSTE_c002G05505</name>
</gene>
<keyword evidence="2" id="KW-0805">Transcription regulation</keyword>
<sequence length="629" mass="71288">MQLKRGLPRESCDFCHRRKIKCDRSLRAKEGLTSCSQCALRRGPCQLNDATETRTRRRDRGRVRGSGTGIYSGDGELSQTGQTGLLSGDNQATTSIASASPFELIPAQAHDQSTLIDNPDNMFSGDFLGLNSDNILFLDHIFMDDDKGSTEWMDAQQTQYPADIPTETLGLDSAVTSSDSTLTAALHCYFKFAAPWLPILLEDAFWEDYRSGKCSHALISAMACRGMPFTELLNTEKWILQQQYASDFREAFLESRNIASNDGTIRLDDLEALALMVNFEYEDSNTPPIYSNLGKLFLKHESLVLMTLQLQVQDRVSTSSGSTVYLARARERRILLYWHVYGLDAFHCLDLKQVSLIPDRNIIENDDLPPHNAKDFLDAIFGLAVIARKILQRLCNNSAKRHGIDPHNLHDLYAQIHQWRDNCCPPHLRRYESSPGILATQDNHEDRHNGPPKYIQLRRAVLWTLEINCLMQIECCVTDFGIRDCDYLQKEITTARVRYESLQALRDNLSICRWVDLHSICDEDGIQHSLVDLAPLALRNVSAGLCFWTCQNGIKESRNLISRDEGPEGRESHGLLQRNLMDEQLENAKLLRDTAAKAISHKDTANVLECLDKQIVLFEEALRNPLRDE</sequence>
<reference evidence="9" key="1">
    <citation type="journal article" date="2017" name="Nat. Microbiol.">
        <title>Global analysis of biosynthetic gene clusters reveals vast potential of secondary metabolite production in Penicillium species.</title>
        <authorList>
            <person name="Nielsen J.C."/>
            <person name="Grijseels S."/>
            <person name="Prigent S."/>
            <person name="Ji B."/>
            <person name="Dainat J."/>
            <person name="Nielsen K.F."/>
            <person name="Frisvad J.C."/>
            <person name="Workman M."/>
            <person name="Nielsen J."/>
        </authorList>
    </citation>
    <scope>NUCLEOTIDE SEQUENCE [LARGE SCALE GENOMIC DNA]</scope>
    <source>
        <strain evidence="9">IBT 24891</strain>
    </source>
</reference>
<dbReference type="AlphaFoldDB" id="A0A1V6TW51"/>
<organism evidence="8 9">
    <name type="scientific">Penicillium steckii</name>
    <dbReference type="NCBI Taxonomy" id="303698"/>
    <lineage>
        <taxon>Eukaryota</taxon>
        <taxon>Fungi</taxon>
        <taxon>Dikarya</taxon>
        <taxon>Ascomycota</taxon>
        <taxon>Pezizomycotina</taxon>
        <taxon>Eurotiomycetes</taxon>
        <taxon>Eurotiomycetidae</taxon>
        <taxon>Eurotiales</taxon>
        <taxon>Aspergillaceae</taxon>
        <taxon>Penicillium</taxon>
    </lineage>
</organism>
<dbReference type="PANTHER" id="PTHR46910:SF11">
    <property type="entry name" value="ZN(2)-C6 FUNGAL-TYPE DOMAIN-CONTAINING PROTEIN"/>
    <property type="match status" value="1"/>
</dbReference>
<keyword evidence="4" id="KW-0804">Transcription</keyword>
<evidence type="ECO:0000256" key="1">
    <source>
        <dbReference type="ARBA" id="ARBA00022723"/>
    </source>
</evidence>
<dbReference type="OrthoDB" id="4764644at2759"/>
<dbReference type="InterPro" id="IPR050987">
    <property type="entry name" value="AtrR-like"/>
</dbReference>
<evidence type="ECO:0000313" key="8">
    <source>
        <dbReference type="EMBL" id="OQE30079.1"/>
    </source>
</evidence>
<keyword evidence="5" id="KW-0539">Nucleus</keyword>